<accession>A0A820HX14</accession>
<evidence type="ECO:0000256" key="1">
    <source>
        <dbReference type="SAM" id="MobiDB-lite"/>
    </source>
</evidence>
<dbReference type="EMBL" id="CAJOBB010014122">
    <property type="protein sequence ID" value="CAF4300367.1"/>
    <property type="molecule type" value="Genomic_DNA"/>
</dbReference>
<name>A0A820HX14_9BILA</name>
<gene>
    <name evidence="2" type="ORF">KXQ929_LOCUS45495</name>
</gene>
<feature type="non-terminal residue" evidence="2">
    <location>
        <position position="1"/>
    </location>
</feature>
<dbReference type="AlphaFoldDB" id="A0A820HX14"/>
<proteinExistence type="predicted"/>
<sequence length="87" mass="10003">VRAGNISRFKEVFETYADRFQQKKLGHLLFVVSCFDSGNDLFIIQMKEVESDYPLLGSSRGKNSSPQENNTREINRREDSISAFNLI</sequence>
<protein>
    <submittedName>
        <fullName evidence="2">Uncharacterized protein</fullName>
    </submittedName>
</protein>
<evidence type="ECO:0000313" key="2">
    <source>
        <dbReference type="EMBL" id="CAF4300367.1"/>
    </source>
</evidence>
<feature type="compositionally biased region" description="Polar residues" evidence="1">
    <location>
        <begin position="60"/>
        <end position="69"/>
    </location>
</feature>
<comment type="caution">
    <text evidence="2">The sequence shown here is derived from an EMBL/GenBank/DDBJ whole genome shotgun (WGS) entry which is preliminary data.</text>
</comment>
<evidence type="ECO:0000313" key="3">
    <source>
        <dbReference type="Proteomes" id="UP000663868"/>
    </source>
</evidence>
<reference evidence="2" key="1">
    <citation type="submission" date="2021-02" db="EMBL/GenBank/DDBJ databases">
        <authorList>
            <person name="Nowell W R."/>
        </authorList>
    </citation>
    <scope>NUCLEOTIDE SEQUENCE</scope>
</reference>
<feature type="region of interest" description="Disordered" evidence="1">
    <location>
        <begin position="54"/>
        <end position="87"/>
    </location>
</feature>
<feature type="compositionally biased region" description="Basic and acidic residues" evidence="1">
    <location>
        <begin position="70"/>
        <end position="80"/>
    </location>
</feature>
<dbReference type="Proteomes" id="UP000663868">
    <property type="component" value="Unassembled WGS sequence"/>
</dbReference>
<organism evidence="2 3">
    <name type="scientific">Adineta steineri</name>
    <dbReference type="NCBI Taxonomy" id="433720"/>
    <lineage>
        <taxon>Eukaryota</taxon>
        <taxon>Metazoa</taxon>
        <taxon>Spiralia</taxon>
        <taxon>Gnathifera</taxon>
        <taxon>Rotifera</taxon>
        <taxon>Eurotatoria</taxon>
        <taxon>Bdelloidea</taxon>
        <taxon>Adinetida</taxon>
        <taxon>Adinetidae</taxon>
        <taxon>Adineta</taxon>
    </lineage>
</organism>